<dbReference type="EMBL" id="BSDX01000001">
    <property type="protein sequence ID" value="GLI53960.1"/>
    <property type="molecule type" value="Genomic_DNA"/>
</dbReference>
<name>A0A9W6LLL6_9BACT</name>
<proteinExistence type="predicted"/>
<dbReference type="Proteomes" id="UP001144297">
    <property type="component" value="Unassembled WGS sequence"/>
</dbReference>
<keyword evidence="2" id="KW-1185">Reference proteome</keyword>
<comment type="caution">
    <text evidence="1">The sequence shown here is derived from an EMBL/GenBank/DDBJ whole genome shotgun (WGS) entry which is preliminary data.</text>
</comment>
<reference evidence="1" key="1">
    <citation type="submission" date="2022-12" db="EMBL/GenBank/DDBJ databases">
        <title>Reference genome sequencing for broad-spectrum identification of bacterial and archaeal isolates by mass spectrometry.</title>
        <authorList>
            <person name="Sekiguchi Y."/>
            <person name="Tourlousse D.M."/>
        </authorList>
    </citation>
    <scope>NUCLEOTIDE SEQUENCE</scope>
    <source>
        <strain evidence="1">TSL-P1</strain>
    </source>
</reference>
<sequence length="80" mass="9145">MNEKAFAIANALAKYYGIPEPEFDSVQECHAWIKSVLNKSNAQLRKCSYCQSVMARKLINGRLRYVCKACNKNFNLRGVK</sequence>
<organism evidence="1 2">
    <name type="scientific">Thermodesulfovibrio yellowstonii</name>
    <dbReference type="NCBI Taxonomy" id="28262"/>
    <lineage>
        <taxon>Bacteria</taxon>
        <taxon>Pseudomonadati</taxon>
        <taxon>Nitrospirota</taxon>
        <taxon>Thermodesulfovibrionia</taxon>
        <taxon>Thermodesulfovibrionales</taxon>
        <taxon>Thermodesulfovibrionaceae</taxon>
        <taxon>Thermodesulfovibrio</taxon>
    </lineage>
</organism>
<evidence type="ECO:0000313" key="1">
    <source>
        <dbReference type="EMBL" id="GLI53960.1"/>
    </source>
</evidence>
<accession>A0A9W6LLL6</accession>
<gene>
    <name evidence="1" type="ORF">TISLANDTSLP1_16530</name>
</gene>
<evidence type="ECO:0000313" key="2">
    <source>
        <dbReference type="Proteomes" id="UP001144297"/>
    </source>
</evidence>
<dbReference type="AlphaFoldDB" id="A0A9W6LLL6"/>
<protein>
    <recommendedName>
        <fullName evidence="3">Transposase zinc-ribbon domain-containing protein</fullName>
    </recommendedName>
</protein>
<evidence type="ECO:0008006" key="3">
    <source>
        <dbReference type="Google" id="ProtNLM"/>
    </source>
</evidence>